<sequence>MNSTDSILKTLPKSVTTIVLGGANNRKKHLGDLIIDKSDKYHEYIDNSYFLKGDFTDKTFIKHIISIVGKGRFKKIIADTNVIKMVYNMDTELFCLYGELLETGGILCLMGAIVNRRSSYTYLDGEHEAKSILSGLIKSKKFTTTALCFFENEESKKIPLVKRYGKDKIIEHNAELMKKAGFDVKYIINFKKKNKNLYPLNIEHAKIFFSDIDYYLATKK</sequence>
<accession>A0A481Z148</accession>
<protein>
    <submittedName>
        <fullName evidence="1">Uncharacterized protein</fullName>
    </submittedName>
</protein>
<dbReference type="EMBL" id="MK500409">
    <property type="protein sequence ID" value="QBK89198.1"/>
    <property type="molecule type" value="Genomic_DNA"/>
</dbReference>
<gene>
    <name evidence="1" type="ORF">LCMiAC02_02930</name>
</gene>
<organism evidence="1">
    <name type="scientific">Mimivirus LCMiAC02</name>
    <dbReference type="NCBI Taxonomy" id="2506609"/>
    <lineage>
        <taxon>Viruses</taxon>
        <taxon>Varidnaviria</taxon>
        <taxon>Bamfordvirae</taxon>
        <taxon>Nucleocytoviricota</taxon>
        <taxon>Megaviricetes</taxon>
        <taxon>Imitervirales</taxon>
        <taxon>Mimiviridae</taxon>
        <taxon>Klosneuvirinae</taxon>
    </lineage>
</organism>
<proteinExistence type="predicted"/>
<reference evidence="1" key="1">
    <citation type="journal article" date="2019" name="MBio">
        <title>Virus Genomes from Deep Sea Sediments Expand the Ocean Megavirome and Support Independent Origins of Viral Gigantism.</title>
        <authorList>
            <person name="Backstrom D."/>
            <person name="Yutin N."/>
            <person name="Jorgensen S.L."/>
            <person name="Dharamshi J."/>
            <person name="Homa F."/>
            <person name="Zaremba-Niedwiedzka K."/>
            <person name="Spang A."/>
            <person name="Wolf Y.I."/>
            <person name="Koonin E.V."/>
            <person name="Ettema T.J."/>
        </authorList>
    </citation>
    <scope>NUCLEOTIDE SEQUENCE</scope>
</reference>
<name>A0A481Z148_9VIRU</name>
<evidence type="ECO:0000313" key="1">
    <source>
        <dbReference type="EMBL" id="QBK89198.1"/>
    </source>
</evidence>